<keyword evidence="6" id="KW-0624">Polysaccharide degradation</keyword>
<protein>
    <submittedName>
        <fullName evidence="11">Xyloglucanase</fullName>
    </submittedName>
</protein>
<evidence type="ECO:0000256" key="6">
    <source>
        <dbReference type="ARBA" id="ARBA00023326"/>
    </source>
</evidence>
<dbReference type="KEGG" id="palr:HGI30_17685"/>
<dbReference type="Pfam" id="PF00395">
    <property type="entry name" value="SLH"/>
    <property type="match status" value="3"/>
</dbReference>
<evidence type="ECO:0000256" key="4">
    <source>
        <dbReference type="ARBA" id="ARBA00023277"/>
    </source>
</evidence>
<feature type="signal peptide" evidence="9">
    <location>
        <begin position="1"/>
        <end position="25"/>
    </location>
</feature>
<dbReference type="PROSITE" id="PS51272">
    <property type="entry name" value="SLH"/>
    <property type="match status" value="3"/>
</dbReference>
<dbReference type="RefSeq" id="WP_168908765.1">
    <property type="nucleotide sequence ID" value="NZ_CP051428.1"/>
</dbReference>
<keyword evidence="1 9" id="KW-0732">Signal</keyword>
<evidence type="ECO:0000256" key="7">
    <source>
        <dbReference type="ARBA" id="ARBA00037986"/>
    </source>
</evidence>
<dbReference type="InterPro" id="IPR052025">
    <property type="entry name" value="Xyloglucanase_GH74"/>
</dbReference>
<dbReference type="GO" id="GO:0010411">
    <property type="term" value="P:xyloglucan metabolic process"/>
    <property type="evidence" value="ECO:0007669"/>
    <property type="project" value="TreeGrafter"/>
</dbReference>
<dbReference type="PANTHER" id="PTHR43739">
    <property type="entry name" value="XYLOGLUCANASE (EUROFUNG)"/>
    <property type="match status" value="1"/>
</dbReference>
<proteinExistence type="inferred from homology"/>
<feature type="compositionally biased region" description="Low complexity" evidence="8">
    <location>
        <begin position="867"/>
        <end position="893"/>
    </location>
</feature>
<evidence type="ECO:0000256" key="8">
    <source>
        <dbReference type="SAM" id="MobiDB-lite"/>
    </source>
</evidence>
<evidence type="ECO:0000256" key="5">
    <source>
        <dbReference type="ARBA" id="ARBA00023295"/>
    </source>
</evidence>
<dbReference type="EMBL" id="CP051428">
    <property type="protein sequence ID" value="QJC53224.1"/>
    <property type="molecule type" value="Genomic_DNA"/>
</dbReference>
<dbReference type="GO" id="GO:0016798">
    <property type="term" value="F:hydrolase activity, acting on glycosyl bonds"/>
    <property type="evidence" value="ECO:0007669"/>
    <property type="project" value="UniProtKB-KW"/>
</dbReference>
<evidence type="ECO:0000313" key="12">
    <source>
        <dbReference type="Proteomes" id="UP000502136"/>
    </source>
</evidence>
<keyword evidence="2" id="KW-0378">Hydrolase</keyword>
<evidence type="ECO:0000256" key="1">
    <source>
        <dbReference type="ARBA" id="ARBA00022729"/>
    </source>
</evidence>
<dbReference type="FunFam" id="2.130.10.10:FF:000534">
    <property type="entry name" value="Xyloglucanase Xgh74A"/>
    <property type="match status" value="1"/>
</dbReference>
<dbReference type="GO" id="GO:0030245">
    <property type="term" value="P:cellulose catabolic process"/>
    <property type="evidence" value="ECO:0007669"/>
    <property type="project" value="UniProtKB-KW"/>
</dbReference>
<comment type="similarity">
    <text evidence="7">Belongs to the glycosyl hydrolase 74 family.</text>
</comment>
<evidence type="ECO:0000259" key="10">
    <source>
        <dbReference type="PROSITE" id="PS51272"/>
    </source>
</evidence>
<keyword evidence="3" id="KW-0136">Cellulose degradation</keyword>
<feature type="domain" description="SLH" evidence="10">
    <location>
        <begin position="1019"/>
        <end position="1078"/>
    </location>
</feature>
<evidence type="ECO:0000256" key="9">
    <source>
        <dbReference type="SAM" id="SignalP"/>
    </source>
</evidence>
<dbReference type="CDD" id="cd22541">
    <property type="entry name" value="SP5_N"/>
    <property type="match status" value="1"/>
</dbReference>
<dbReference type="InterPro" id="IPR015943">
    <property type="entry name" value="WD40/YVTN_repeat-like_dom_sf"/>
</dbReference>
<keyword evidence="4" id="KW-0119">Carbohydrate metabolism</keyword>
<evidence type="ECO:0000313" key="11">
    <source>
        <dbReference type="EMBL" id="QJC53224.1"/>
    </source>
</evidence>
<dbReference type="Gene3D" id="2.130.10.10">
    <property type="entry name" value="YVTN repeat-like/Quinoprotein amine dehydrogenase"/>
    <property type="match status" value="2"/>
</dbReference>
<dbReference type="SUPFAM" id="SSF110296">
    <property type="entry name" value="Oligoxyloglucan reducing end-specific cellobiohydrolase"/>
    <property type="match status" value="2"/>
</dbReference>
<dbReference type="InterPro" id="IPR001119">
    <property type="entry name" value="SLH_dom"/>
</dbReference>
<dbReference type="Proteomes" id="UP000502136">
    <property type="component" value="Chromosome"/>
</dbReference>
<feature type="compositionally biased region" description="Pro residues" evidence="8">
    <location>
        <begin position="784"/>
        <end position="866"/>
    </location>
</feature>
<evidence type="ECO:0000256" key="2">
    <source>
        <dbReference type="ARBA" id="ARBA00022801"/>
    </source>
</evidence>
<organism evidence="11 12">
    <name type="scientific">Paenibacillus albicereus</name>
    <dbReference type="NCBI Taxonomy" id="2726185"/>
    <lineage>
        <taxon>Bacteria</taxon>
        <taxon>Bacillati</taxon>
        <taxon>Bacillota</taxon>
        <taxon>Bacilli</taxon>
        <taxon>Bacillales</taxon>
        <taxon>Paenibacillaceae</taxon>
        <taxon>Paenibacillus</taxon>
    </lineage>
</organism>
<gene>
    <name evidence="11" type="ORF">HGI30_17685</name>
</gene>
<sequence length="1078" mass="112023">MFKKWSAAALAACLLAPLAIPPAAAAAAPADSAQSPGRQQPYAWSRAAVVGGGYIPGIIYSEAESGLAYARTDMGGAYRRDASTGGKWKQLLEGVGMEEWNLLGVESIAADPSDPDRVYAALGTYTNDWTDMNGFMYRSGDRGDSWQRTELPFKLGGNMPGRNMGERLAVDPNDGRVLFFGARSGNGLWKSSDAGATWARVASFSAVGQVADDYMKDPLGIAWVVFDKTTGQPGRPTPTLYAGTAERTSPIYRSTDAGETWQPVPGQPEQGFLPNRGVLARDGRLYVSYAKDIGPYNGGEGSLWVLDTASGAWTDISPEGAGSTSSPYGGLAVDAQNPDIVMAATLNKWWPDEQIYRSLDGGRSWTPFWTFGTYPERDNKYELDYALSPWLDWGRKTDPLPETSPKLGWMIGDLKIDPFDSDSFLYGTGATMYGSDNATAMDRPVTVGGDVYGKVRISVKAEGIEETAVLGLVSPPSGAPLLSAMGDIGGFRHADLSRAPEMMTNPYIGSSTDIDYAELDPNRVVRVGNVSGSDVGIGVSHDNGVTWQPGTNPWGGGASVNGGFVAMGADGGSIVWGAEGQPIHHSVDDGASWTASAGIPAGAVVASDRVDPERFYGFAEGVLYASEDGGATFAPSGAEGLPRKITSKLKAVPGREGEVWIAGGRDNKNPEDAFGLYRSTDSGATFERLDGIEEAVTIGFGKAAPGQDEPALYSYAKLDGQWGIYRSDDGGADWIRINDDAHQFGAANRAITGDPRVYGRVYVATNGLGIVVGEPSGEIEPQPGTSPDPQPSAEPSPSVSPDPQPSAEPSPSVSPDPQPSTEPSPSVSPDPQPSAEPSPSVSPDPQPSVDPSPTAAPPAPPSPTPAPTASAAPSAAPSASPAASPSPSAAPPSFADVTDAHWAAEAVAGLASLGLVQGTANGRFEPARPITRAEFTALLVRALRLPAAEAGAAPFADVPAGSWHAAAASAASAAGLVRGTASGRFEPDAPLRRQDMAVLLERARQRLAASRNAPLEPAAAAFRDAGDISGYARASVQALAAAGILGGDAEGRLLPTKSATRAEAAAALWRLLQAAPQG</sequence>
<feature type="domain" description="SLH" evidence="10">
    <location>
        <begin position="955"/>
        <end position="1014"/>
    </location>
</feature>
<feature type="domain" description="SLH" evidence="10">
    <location>
        <begin position="890"/>
        <end position="953"/>
    </location>
</feature>
<keyword evidence="5" id="KW-0326">Glycosidase</keyword>
<dbReference type="PANTHER" id="PTHR43739:SF2">
    <property type="entry name" value="OLIGOXYLOGLUCAN-REDUCING END-SPECIFIC XYLOGLUCANASE-RELATED"/>
    <property type="match status" value="1"/>
</dbReference>
<dbReference type="AlphaFoldDB" id="A0A6H2H0K8"/>
<feature type="region of interest" description="Disordered" evidence="8">
    <location>
        <begin position="773"/>
        <end position="893"/>
    </location>
</feature>
<reference evidence="11 12" key="1">
    <citation type="submission" date="2020-04" db="EMBL/GenBank/DDBJ databases">
        <title>Novel Paenibacillus strain UniB2 isolated from commercial digestive syrup.</title>
        <authorList>
            <person name="Thorat V."/>
            <person name="Kirdat K."/>
            <person name="Tiwarekar B."/>
            <person name="Yadav A."/>
        </authorList>
    </citation>
    <scope>NUCLEOTIDE SEQUENCE [LARGE SCALE GENOMIC DNA]</scope>
    <source>
        <strain evidence="11 12">UniB2</strain>
    </source>
</reference>
<keyword evidence="12" id="KW-1185">Reference proteome</keyword>
<name>A0A6H2H0K8_9BACL</name>
<accession>A0A6H2H0K8</accession>
<feature type="chain" id="PRO_5026106599" evidence="9">
    <location>
        <begin position="26"/>
        <end position="1078"/>
    </location>
</feature>
<evidence type="ECO:0000256" key="3">
    <source>
        <dbReference type="ARBA" id="ARBA00023001"/>
    </source>
</evidence>
<dbReference type="CDD" id="cd15482">
    <property type="entry name" value="Sialidase_non-viral"/>
    <property type="match status" value="2"/>
</dbReference>